<proteinExistence type="predicted"/>
<dbReference type="eggNOG" id="COG4585">
    <property type="taxonomic scope" value="Bacteria"/>
</dbReference>
<dbReference type="EC" id="2.7.13.3" evidence="2"/>
<dbReference type="CDD" id="cd16917">
    <property type="entry name" value="HATPase_UhpB-NarQ-NarX-like"/>
    <property type="match status" value="1"/>
</dbReference>
<gene>
    <name evidence="12" type="ordered locus">Kfla_2114</name>
</gene>
<evidence type="ECO:0000256" key="3">
    <source>
        <dbReference type="ARBA" id="ARBA00022553"/>
    </source>
</evidence>
<reference evidence="13" key="1">
    <citation type="submission" date="2009-09" db="EMBL/GenBank/DDBJ databases">
        <title>The complete genome of Kribbella flavida DSM 17836.</title>
        <authorList>
            <consortium name="US DOE Joint Genome Institute (JGI-PGF)"/>
            <person name="Lucas S."/>
            <person name="Copeland A."/>
            <person name="Lapidus A."/>
            <person name="Glavina del Rio T."/>
            <person name="Dalin E."/>
            <person name="Tice H."/>
            <person name="Bruce D."/>
            <person name="Goodwin L."/>
            <person name="Pitluck S."/>
            <person name="Kyrpides N."/>
            <person name="Mavromatis K."/>
            <person name="Ivanova N."/>
            <person name="Saunders E."/>
            <person name="Brettin T."/>
            <person name="Detter J.C."/>
            <person name="Han C."/>
            <person name="Larimer F."/>
            <person name="Land M."/>
            <person name="Hauser L."/>
            <person name="Markowitz V."/>
            <person name="Cheng J.-F."/>
            <person name="Hugenholtz P."/>
            <person name="Woyke T."/>
            <person name="Wu D."/>
            <person name="Pukall R."/>
            <person name="Klenk H.-P."/>
            <person name="Eisen J.A."/>
        </authorList>
    </citation>
    <scope>NUCLEOTIDE SEQUENCE [LARGE SCALE GENOMIC DNA]</scope>
    <source>
        <strain evidence="13">DSM 17836 / JCM 10339 / NBRC 14399</strain>
    </source>
</reference>
<dbReference type="STRING" id="479435.Kfla_2114"/>
<comment type="catalytic activity">
    <reaction evidence="1">
        <text>ATP + protein L-histidine = ADP + protein N-phospho-L-histidine.</text>
        <dbReference type="EC" id="2.7.13.3"/>
    </reaction>
</comment>
<keyword evidence="9" id="KW-1133">Transmembrane helix</keyword>
<dbReference type="EMBL" id="CP001736">
    <property type="protein sequence ID" value="ADB31196.1"/>
    <property type="molecule type" value="Genomic_DNA"/>
</dbReference>
<keyword evidence="7" id="KW-0067">ATP-binding</keyword>
<dbReference type="Gene3D" id="3.30.565.10">
    <property type="entry name" value="Histidine kinase-like ATPase, C-terminal domain"/>
    <property type="match status" value="1"/>
</dbReference>
<dbReference type="HOGENOM" id="CLU_000445_20_1_11"/>
<dbReference type="PANTHER" id="PTHR24421">
    <property type="entry name" value="NITRATE/NITRITE SENSOR PROTEIN NARX-RELATED"/>
    <property type="match status" value="1"/>
</dbReference>
<evidence type="ECO:0000313" key="12">
    <source>
        <dbReference type="EMBL" id="ADB31196.1"/>
    </source>
</evidence>
<feature type="transmembrane region" description="Helical" evidence="9">
    <location>
        <begin position="100"/>
        <end position="120"/>
    </location>
</feature>
<evidence type="ECO:0000259" key="11">
    <source>
        <dbReference type="Pfam" id="PF07730"/>
    </source>
</evidence>
<keyword evidence="9" id="KW-0472">Membrane</keyword>
<evidence type="ECO:0000256" key="8">
    <source>
        <dbReference type="ARBA" id="ARBA00023012"/>
    </source>
</evidence>
<dbReference type="OrthoDB" id="227596at2"/>
<evidence type="ECO:0000256" key="9">
    <source>
        <dbReference type="SAM" id="Phobius"/>
    </source>
</evidence>
<dbReference type="InterPro" id="IPR003594">
    <property type="entry name" value="HATPase_dom"/>
</dbReference>
<evidence type="ECO:0000256" key="7">
    <source>
        <dbReference type="ARBA" id="ARBA00022840"/>
    </source>
</evidence>
<keyword evidence="8" id="KW-0902">Two-component regulatory system</keyword>
<evidence type="ECO:0000313" key="13">
    <source>
        <dbReference type="Proteomes" id="UP000007967"/>
    </source>
</evidence>
<dbReference type="Pfam" id="PF07730">
    <property type="entry name" value="HisKA_3"/>
    <property type="match status" value="1"/>
</dbReference>
<evidence type="ECO:0000256" key="6">
    <source>
        <dbReference type="ARBA" id="ARBA00022777"/>
    </source>
</evidence>
<dbReference type="Gene3D" id="1.20.5.1930">
    <property type="match status" value="1"/>
</dbReference>
<feature type="domain" description="Histidine kinase/HSP90-like ATPase" evidence="10">
    <location>
        <begin position="278"/>
        <end position="369"/>
    </location>
</feature>
<keyword evidence="5" id="KW-0547">Nucleotide-binding</keyword>
<accession>D2PS72</accession>
<feature type="transmembrane region" description="Helical" evidence="9">
    <location>
        <begin position="12"/>
        <end position="29"/>
    </location>
</feature>
<dbReference type="PANTHER" id="PTHR24421:SF10">
    <property type="entry name" value="NITRATE_NITRITE SENSOR PROTEIN NARQ"/>
    <property type="match status" value="1"/>
</dbReference>
<organism evidence="12 13">
    <name type="scientific">Kribbella flavida (strain DSM 17836 / JCM 10339 / NBRC 14399)</name>
    <dbReference type="NCBI Taxonomy" id="479435"/>
    <lineage>
        <taxon>Bacteria</taxon>
        <taxon>Bacillati</taxon>
        <taxon>Actinomycetota</taxon>
        <taxon>Actinomycetes</taxon>
        <taxon>Propionibacteriales</taxon>
        <taxon>Kribbellaceae</taxon>
        <taxon>Kribbella</taxon>
    </lineage>
</organism>
<dbReference type="Pfam" id="PF02518">
    <property type="entry name" value="HATPase_c"/>
    <property type="match status" value="1"/>
</dbReference>
<evidence type="ECO:0000259" key="10">
    <source>
        <dbReference type="Pfam" id="PF02518"/>
    </source>
</evidence>
<dbReference type="RefSeq" id="WP_012919752.1">
    <property type="nucleotide sequence ID" value="NC_013729.1"/>
</dbReference>
<dbReference type="GO" id="GO:0000155">
    <property type="term" value="F:phosphorelay sensor kinase activity"/>
    <property type="evidence" value="ECO:0007669"/>
    <property type="project" value="InterPro"/>
</dbReference>
<reference evidence="12 13" key="2">
    <citation type="journal article" date="2010" name="Stand. Genomic Sci.">
        <title>Complete genome sequence of Kribbella flavida type strain (IFO 14399).</title>
        <authorList>
            <person name="Pukall R."/>
            <person name="Lapidus A."/>
            <person name="Glavina Del Rio T."/>
            <person name="Copeland A."/>
            <person name="Tice H."/>
            <person name="Cheng J.-F."/>
            <person name="Lucas S."/>
            <person name="Chen F."/>
            <person name="Nolan M."/>
            <person name="LaButti K."/>
            <person name="Pati A."/>
            <person name="Ivanova N."/>
            <person name="Mavrommatis K."/>
            <person name="Mikhailova N."/>
            <person name="Pitluck S."/>
            <person name="Bruce D."/>
            <person name="Goodwin L."/>
            <person name="Land M."/>
            <person name="Hauser L."/>
            <person name="Chang Y.-J."/>
            <person name="Jeffries C.D."/>
            <person name="Chen A."/>
            <person name="Palaniappan K."/>
            <person name="Chain P."/>
            <person name="Rohde M."/>
            <person name="Goeker M."/>
            <person name="Bristow J."/>
            <person name="Eisen J.A."/>
            <person name="Markowitz V."/>
            <person name="Hugenholtz P."/>
            <person name="Kyrpides N.C."/>
            <person name="Klenk H.-P."/>
            <person name="Brettin T."/>
        </authorList>
    </citation>
    <scope>NUCLEOTIDE SEQUENCE [LARGE SCALE GENOMIC DNA]</scope>
    <source>
        <strain evidence="13">DSM 17836 / JCM 10339 / NBRC 14399</strain>
    </source>
</reference>
<dbReference type="InterPro" id="IPR011712">
    <property type="entry name" value="Sig_transdc_His_kin_sub3_dim/P"/>
</dbReference>
<protein>
    <recommendedName>
        <fullName evidence="2">histidine kinase</fullName>
        <ecNumber evidence="2">2.7.13.3</ecNumber>
    </recommendedName>
</protein>
<keyword evidence="4" id="KW-0808">Transferase</keyword>
<dbReference type="GO" id="GO:0046983">
    <property type="term" value="F:protein dimerization activity"/>
    <property type="evidence" value="ECO:0007669"/>
    <property type="project" value="InterPro"/>
</dbReference>
<dbReference type="GO" id="GO:0005524">
    <property type="term" value="F:ATP binding"/>
    <property type="evidence" value="ECO:0007669"/>
    <property type="project" value="UniProtKB-KW"/>
</dbReference>
<sequence>MLGGQWRAGGTALNAAVGMLVIAVFWLPVDLTGSGAVLELGLTVVLLGGLLLRGRFATTALVLTGATTLTGALLNITQDPFVAVAWTLYPVAVRRSSAKIARTVGTVVLVAVTVLGFTGTREVAEAARYALISVLVLTGSWALGEATRRQLVEVEQNGRLQAEQAVLAERLRLVREVHDVVSHSLTSITLSAGVAAHVAPGDAERLSRELIRVEQSGRQALADLRIVLGAARDDNATAERAPTPGLEALAGLVADVRPAGVPAELALTGREHVPPSLEPTIYRIVQESLTNAVRHAQGARCTVTVTGRPEVVDVEIVSGRGTGTTVRPPAGGAGYGLLGLRERVELVNGDFHSGPLPDGGFRVAAVIPTQDRR</sequence>
<feature type="transmembrane region" description="Helical" evidence="9">
    <location>
        <begin position="35"/>
        <end position="52"/>
    </location>
</feature>
<dbReference type="SUPFAM" id="SSF55874">
    <property type="entry name" value="ATPase domain of HSP90 chaperone/DNA topoisomerase II/histidine kinase"/>
    <property type="match status" value="1"/>
</dbReference>
<keyword evidence="9" id="KW-0812">Transmembrane</keyword>
<dbReference type="GO" id="GO:0016020">
    <property type="term" value="C:membrane"/>
    <property type="evidence" value="ECO:0007669"/>
    <property type="project" value="InterPro"/>
</dbReference>
<keyword evidence="6 12" id="KW-0418">Kinase</keyword>
<evidence type="ECO:0000256" key="2">
    <source>
        <dbReference type="ARBA" id="ARBA00012438"/>
    </source>
</evidence>
<evidence type="ECO:0000256" key="5">
    <source>
        <dbReference type="ARBA" id="ARBA00022741"/>
    </source>
</evidence>
<dbReference type="KEGG" id="kfl:Kfla_2114"/>
<feature type="domain" description="Signal transduction histidine kinase subgroup 3 dimerisation and phosphoacceptor" evidence="11">
    <location>
        <begin position="169"/>
        <end position="233"/>
    </location>
</feature>
<name>D2PS72_KRIFD</name>
<feature type="transmembrane region" description="Helical" evidence="9">
    <location>
        <begin position="126"/>
        <end position="144"/>
    </location>
</feature>
<dbReference type="InterPro" id="IPR036890">
    <property type="entry name" value="HATPase_C_sf"/>
</dbReference>
<evidence type="ECO:0000256" key="4">
    <source>
        <dbReference type="ARBA" id="ARBA00022679"/>
    </source>
</evidence>
<evidence type="ECO:0000256" key="1">
    <source>
        <dbReference type="ARBA" id="ARBA00000085"/>
    </source>
</evidence>
<dbReference type="AlphaFoldDB" id="D2PS72"/>
<keyword evidence="3" id="KW-0597">Phosphoprotein</keyword>
<dbReference type="Proteomes" id="UP000007967">
    <property type="component" value="Chromosome"/>
</dbReference>
<dbReference type="InterPro" id="IPR050482">
    <property type="entry name" value="Sensor_HK_TwoCompSys"/>
</dbReference>
<keyword evidence="13" id="KW-1185">Reference proteome</keyword>